<reference evidence="2 3" key="1">
    <citation type="submission" date="2024-02" db="EMBL/GenBank/DDBJ databases">
        <title>A draft genome for the cacao thread blight pathogen Marasmius crinis-equi.</title>
        <authorList>
            <person name="Cohen S.P."/>
            <person name="Baruah I.K."/>
            <person name="Amoako-Attah I."/>
            <person name="Bukari Y."/>
            <person name="Meinhardt L.W."/>
            <person name="Bailey B.A."/>
        </authorList>
    </citation>
    <scope>NUCLEOTIDE SEQUENCE [LARGE SCALE GENOMIC DNA]</scope>
    <source>
        <strain evidence="2 3">GH-76</strain>
    </source>
</reference>
<name>A0ABR3FUL8_9AGAR</name>
<keyword evidence="3" id="KW-1185">Reference proteome</keyword>
<protein>
    <submittedName>
        <fullName evidence="2">Uncharacterized protein</fullName>
    </submittedName>
</protein>
<feature type="compositionally biased region" description="Basic and acidic residues" evidence="1">
    <location>
        <begin position="10"/>
        <end position="19"/>
    </location>
</feature>
<comment type="caution">
    <text evidence="2">The sequence shown here is derived from an EMBL/GenBank/DDBJ whole genome shotgun (WGS) entry which is preliminary data.</text>
</comment>
<accession>A0ABR3FUL8</accession>
<sequence length="168" mass="20079">MKKQHNKRKRNEEGKGEGKSRKKVKKEESEDDEDKAPWTEHDSLYHNAYVELKDLQVQLEDAEAGQHDMQEYCDWERKELYEPAQQHYNEEKEAAETHRASHDNCKCRFPGLRKATREWEESQRSLNNVLEMRDKETVRVTELRAKCTEVEAKMARMRALHQIRPDLL</sequence>
<evidence type="ECO:0000313" key="3">
    <source>
        <dbReference type="Proteomes" id="UP001465976"/>
    </source>
</evidence>
<organism evidence="2 3">
    <name type="scientific">Marasmius crinis-equi</name>
    <dbReference type="NCBI Taxonomy" id="585013"/>
    <lineage>
        <taxon>Eukaryota</taxon>
        <taxon>Fungi</taxon>
        <taxon>Dikarya</taxon>
        <taxon>Basidiomycota</taxon>
        <taxon>Agaricomycotina</taxon>
        <taxon>Agaricomycetes</taxon>
        <taxon>Agaricomycetidae</taxon>
        <taxon>Agaricales</taxon>
        <taxon>Marasmiineae</taxon>
        <taxon>Marasmiaceae</taxon>
        <taxon>Marasmius</taxon>
    </lineage>
</organism>
<evidence type="ECO:0000256" key="1">
    <source>
        <dbReference type="SAM" id="MobiDB-lite"/>
    </source>
</evidence>
<dbReference type="EMBL" id="JBAHYK010000068">
    <property type="protein sequence ID" value="KAL0579198.1"/>
    <property type="molecule type" value="Genomic_DNA"/>
</dbReference>
<dbReference type="Proteomes" id="UP001465976">
    <property type="component" value="Unassembled WGS sequence"/>
</dbReference>
<evidence type="ECO:0000313" key="2">
    <source>
        <dbReference type="EMBL" id="KAL0579198.1"/>
    </source>
</evidence>
<proteinExistence type="predicted"/>
<gene>
    <name evidence="2" type="ORF">V5O48_002821</name>
</gene>
<feature type="region of interest" description="Disordered" evidence="1">
    <location>
        <begin position="1"/>
        <end position="42"/>
    </location>
</feature>